<accession>A0AAW6RN98</accession>
<dbReference type="RefSeq" id="WP_279524662.1">
    <property type="nucleotide sequence ID" value="NZ_JARVII010000017.1"/>
</dbReference>
<dbReference type="Proteomes" id="UP001237156">
    <property type="component" value="Unassembled WGS sequence"/>
</dbReference>
<keyword evidence="3" id="KW-1185">Reference proteome</keyword>
<keyword evidence="1" id="KW-1133">Transmembrane helix</keyword>
<protein>
    <submittedName>
        <fullName evidence="2">DUF3619 family protein</fullName>
    </submittedName>
</protein>
<reference evidence="2 3" key="1">
    <citation type="submission" date="2023-04" db="EMBL/GenBank/DDBJ databases">
        <title>Ottowia paracancer sp. nov., isolated from human stomach.</title>
        <authorList>
            <person name="Song Y."/>
        </authorList>
    </citation>
    <scope>NUCLEOTIDE SEQUENCE [LARGE SCALE GENOMIC DNA]</scope>
    <source>
        <strain evidence="2 3">10c7w1</strain>
    </source>
</reference>
<gene>
    <name evidence="2" type="ORF">QB898_08940</name>
</gene>
<evidence type="ECO:0000313" key="3">
    <source>
        <dbReference type="Proteomes" id="UP001237156"/>
    </source>
</evidence>
<comment type="caution">
    <text evidence="2">The sequence shown here is derived from an EMBL/GenBank/DDBJ whole genome shotgun (WGS) entry which is preliminary data.</text>
</comment>
<sequence>MTTQKRIDQFANRIAARLEGGGVPHDVSERLRIARQQALAARKTAALAAAQPASAIVTQGRHAALAAGGEPGFGWLGWLAPALALAALLAGLLALQPQQMRLTDPRVAEVDADLVADALPPKAYADPGFLQYLRLTQPPANVH</sequence>
<proteinExistence type="predicted"/>
<dbReference type="InterPro" id="IPR022064">
    <property type="entry name" value="DUF3619"/>
</dbReference>
<dbReference type="AlphaFoldDB" id="A0AAW6RN98"/>
<dbReference type="Pfam" id="PF12279">
    <property type="entry name" value="DUF3619"/>
    <property type="match status" value="1"/>
</dbReference>
<feature type="transmembrane region" description="Helical" evidence="1">
    <location>
        <begin position="75"/>
        <end position="95"/>
    </location>
</feature>
<dbReference type="EMBL" id="JARVII010000017">
    <property type="protein sequence ID" value="MDG9699831.1"/>
    <property type="molecule type" value="Genomic_DNA"/>
</dbReference>
<organism evidence="2 3">
    <name type="scientific">Ottowia cancrivicina</name>
    <dbReference type="NCBI Taxonomy" id="3040346"/>
    <lineage>
        <taxon>Bacteria</taxon>
        <taxon>Pseudomonadati</taxon>
        <taxon>Pseudomonadota</taxon>
        <taxon>Betaproteobacteria</taxon>
        <taxon>Burkholderiales</taxon>
        <taxon>Comamonadaceae</taxon>
        <taxon>Ottowia</taxon>
    </lineage>
</organism>
<keyword evidence="1" id="KW-0472">Membrane</keyword>
<keyword evidence="1" id="KW-0812">Transmembrane</keyword>
<name>A0AAW6RN98_9BURK</name>
<evidence type="ECO:0000256" key="1">
    <source>
        <dbReference type="SAM" id="Phobius"/>
    </source>
</evidence>
<evidence type="ECO:0000313" key="2">
    <source>
        <dbReference type="EMBL" id="MDG9699831.1"/>
    </source>
</evidence>